<dbReference type="Proteomes" id="UP000529795">
    <property type="component" value="Unassembled WGS sequence"/>
</dbReference>
<proteinExistence type="predicted"/>
<accession>A0A840FK81</accession>
<reference evidence="1 2" key="1">
    <citation type="submission" date="2020-08" db="EMBL/GenBank/DDBJ databases">
        <title>Genomic Encyclopedia of Type Strains, Phase IV (KMG-IV): sequencing the most valuable type-strain genomes for metagenomic binning, comparative biology and taxonomic classification.</title>
        <authorList>
            <person name="Goeker M."/>
        </authorList>
    </citation>
    <scope>NUCLEOTIDE SEQUENCE [LARGE SCALE GENOMIC DNA]</scope>
    <source>
        <strain evidence="1 2">YC6723</strain>
    </source>
</reference>
<dbReference type="Gene3D" id="2.60.120.260">
    <property type="entry name" value="Galactose-binding domain-like"/>
    <property type="match status" value="1"/>
</dbReference>
<sequence>MRFWIKALNDGIVKAAPLPPDMWGNWNGAMPARSWIEYRWPAPVTLDGSRIWFFADQPAGSGVGVAPPKSWHIEYWNGAAKRWQPVDRPSGYGTEPGRYQDTRFTPVTTRCLRAVFDASQANGTNAAVAVQEWEALAPTVGGRAANGPVGDVAPCR</sequence>
<name>A0A840FK81_9SPHN</name>
<dbReference type="EMBL" id="JACIEV010000004">
    <property type="protein sequence ID" value="MBB4153725.1"/>
    <property type="molecule type" value="Genomic_DNA"/>
</dbReference>
<dbReference type="AlphaFoldDB" id="A0A840FK81"/>
<evidence type="ECO:0000313" key="2">
    <source>
        <dbReference type="Proteomes" id="UP000529795"/>
    </source>
</evidence>
<comment type="caution">
    <text evidence="1">The sequence shown here is derived from an EMBL/GenBank/DDBJ whole genome shotgun (WGS) entry which is preliminary data.</text>
</comment>
<gene>
    <name evidence="1" type="ORF">GGQ80_001631</name>
</gene>
<organism evidence="1 2">
    <name type="scientific">Sphingomonas jinjuensis</name>
    <dbReference type="NCBI Taxonomy" id="535907"/>
    <lineage>
        <taxon>Bacteria</taxon>
        <taxon>Pseudomonadati</taxon>
        <taxon>Pseudomonadota</taxon>
        <taxon>Alphaproteobacteria</taxon>
        <taxon>Sphingomonadales</taxon>
        <taxon>Sphingomonadaceae</taxon>
        <taxon>Sphingomonas</taxon>
    </lineage>
</organism>
<protein>
    <submittedName>
        <fullName evidence="1">Uncharacterized protein</fullName>
    </submittedName>
</protein>
<keyword evidence="2" id="KW-1185">Reference proteome</keyword>
<evidence type="ECO:0000313" key="1">
    <source>
        <dbReference type="EMBL" id="MBB4153725.1"/>
    </source>
</evidence>